<feature type="transmembrane region" description="Helical" evidence="8">
    <location>
        <begin position="342"/>
        <end position="366"/>
    </location>
</feature>
<dbReference type="Proteomes" id="UP000886520">
    <property type="component" value="Chromosome 5"/>
</dbReference>
<dbReference type="EMBL" id="JABFUD020000005">
    <property type="protein sequence ID" value="KAI5079957.1"/>
    <property type="molecule type" value="Genomic_DNA"/>
</dbReference>
<comment type="similarity">
    <text evidence="7">Belongs to the amino acid/polyamine transporter 2 family. Amino acid/auxin permease (AAAP) (TC 2.A.18.5) subfamily.</text>
</comment>
<evidence type="ECO:0000256" key="6">
    <source>
        <dbReference type="ARBA" id="ARBA00023136"/>
    </source>
</evidence>
<dbReference type="PANTHER" id="PTHR22950">
    <property type="entry name" value="AMINO ACID TRANSPORTER"/>
    <property type="match status" value="1"/>
</dbReference>
<dbReference type="GO" id="GO:0015179">
    <property type="term" value="F:L-amino acid transmembrane transporter activity"/>
    <property type="evidence" value="ECO:0007669"/>
    <property type="project" value="TreeGrafter"/>
</dbReference>
<feature type="transmembrane region" description="Helical" evidence="8">
    <location>
        <begin position="269"/>
        <end position="290"/>
    </location>
</feature>
<feature type="transmembrane region" description="Helical" evidence="8">
    <location>
        <begin position="486"/>
        <end position="506"/>
    </location>
</feature>
<feature type="transmembrane region" description="Helical" evidence="8">
    <location>
        <begin position="448"/>
        <end position="474"/>
    </location>
</feature>
<evidence type="ECO:0000256" key="7">
    <source>
        <dbReference type="ARBA" id="ARBA00049662"/>
    </source>
</evidence>
<comment type="subcellular location">
    <subcellularLocation>
        <location evidence="1">Membrane</location>
        <topology evidence="1">Multi-pass membrane protein</topology>
    </subcellularLocation>
</comment>
<keyword evidence="6 8" id="KW-0472">Membrane</keyword>
<name>A0A9D4ZN84_ADICA</name>
<evidence type="ECO:0000259" key="9">
    <source>
        <dbReference type="Pfam" id="PF01490"/>
    </source>
</evidence>
<evidence type="ECO:0000256" key="2">
    <source>
        <dbReference type="ARBA" id="ARBA00022448"/>
    </source>
</evidence>
<dbReference type="AlphaFoldDB" id="A0A9D4ZN84"/>
<keyword evidence="11" id="KW-1185">Reference proteome</keyword>
<evidence type="ECO:0000313" key="10">
    <source>
        <dbReference type="EMBL" id="KAI5079957.1"/>
    </source>
</evidence>
<dbReference type="InterPro" id="IPR013057">
    <property type="entry name" value="AA_transpt_TM"/>
</dbReference>
<gene>
    <name evidence="10" type="ORF">GOP47_0005436</name>
</gene>
<sequence>MGPHVVSDEESSFKFTRLQDSEYLVEQQIDIPLASSLTRQYWPQSYERSMDLYSRSPSSETGKSFLQHSKQHYIGKSSDLSVDKCEGRLSEALPLLNSAHTIEDKVCEEGSPADDVRPAFQQQQKSSFFQAVFNGVNMLAGVGILSMPYAVAQGGWAGLSCLLIFAAVCCYTGVLLRRCLDLHPHLSGYPDIGQAAFGRVGRIVVSGLLYGELFAVAIEFLILEGDNLTQLISFEGLNFGFFRLSSEKSFVIISAAVMLPTVWLRDLGLLSYLSLGGVLACITVLLAVAWTGIFEVGFTNHGQLLNLQGFPIAVGLYAFCYCGHAVFPNIYGSMREKGKFSLVLVVSFMVCTIIYGGIAVLGFLMFGDDIKSQVTLNLPRGRVATTIAIIATLVNPFAKYSLTVTPLAAAFEELLPVDLKAWNFTVWGMIIRTLLVVSTVIVALTVPFFAYLMALVGSFLSTTVAITIPCLCYMKLFSGRIPLWERVLIITFVTIGLGACIAVSVWKREMLASVAMR</sequence>
<dbReference type="OrthoDB" id="655540at2759"/>
<feature type="domain" description="Amino acid transporter transmembrane" evidence="9">
    <location>
        <begin position="125"/>
        <end position="503"/>
    </location>
</feature>
<evidence type="ECO:0000256" key="1">
    <source>
        <dbReference type="ARBA" id="ARBA00004141"/>
    </source>
</evidence>
<feature type="transmembrane region" description="Helical" evidence="8">
    <location>
        <begin position="242"/>
        <end position="262"/>
    </location>
</feature>
<evidence type="ECO:0000256" key="5">
    <source>
        <dbReference type="ARBA" id="ARBA00022989"/>
    </source>
</evidence>
<feature type="transmembrane region" description="Helical" evidence="8">
    <location>
        <begin position="421"/>
        <end position="442"/>
    </location>
</feature>
<reference evidence="10 11" key="1">
    <citation type="submission" date="2021-01" db="EMBL/GenBank/DDBJ databases">
        <title>Adiantum capillus-veneris genome.</title>
        <authorList>
            <person name="Fang Y."/>
            <person name="Liao Q."/>
        </authorList>
    </citation>
    <scope>NUCLEOTIDE SEQUENCE [LARGE SCALE GENOMIC DNA]</scope>
    <source>
        <strain evidence="10">H3</strain>
        <tissue evidence="10">Leaf</tissue>
    </source>
</reference>
<organism evidence="10 11">
    <name type="scientific">Adiantum capillus-veneris</name>
    <name type="common">Maidenhair fern</name>
    <dbReference type="NCBI Taxonomy" id="13818"/>
    <lineage>
        <taxon>Eukaryota</taxon>
        <taxon>Viridiplantae</taxon>
        <taxon>Streptophyta</taxon>
        <taxon>Embryophyta</taxon>
        <taxon>Tracheophyta</taxon>
        <taxon>Polypodiopsida</taxon>
        <taxon>Polypodiidae</taxon>
        <taxon>Polypodiales</taxon>
        <taxon>Pteridineae</taxon>
        <taxon>Pteridaceae</taxon>
        <taxon>Vittarioideae</taxon>
        <taxon>Adiantum</taxon>
    </lineage>
</organism>
<keyword evidence="2" id="KW-0813">Transport</keyword>
<dbReference type="PANTHER" id="PTHR22950:SF692">
    <property type="entry name" value="TRANSMEMBRANE AMINO ACID TRANSPORTER FAMILY PROTEIN"/>
    <property type="match status" value="1"/>
</dbReference>
<feature type="transmembrane region" description="Helical" evidence="8">
    <location>
        <begin position="203"/>
        <end position="222"/>
    </location>
</feature>
<comment type="caution">
    <text evidence="10">The sequence shown here is derived from an EMBL/GenBank/DDBJ whole genome shotgun (WGS) entry which is preliminary data.</text>
</comment>
<protein>
    <recommendedName>
        <fullName evidence="9">Amino acid transporter transmembrane domain-containing protein</fullName>
    </recommendedName>
</protein>
<keyword evidence="3 8" id="KW-0812">Transmembrane</keyword>
<evidence type="ECO:0000313" key="11">
    <source>
        <dbReference type="Proteomes" id="UP000886520"/>
    </source>
</evidence>
<accession>A0A9D4ZN84</accession>
<evidence type="ECO:0000256" key="3">
    <source>
        <dbReference type="ARBA" id="ARBA00022692"/>
    </source>
</evidence>
<keyword evidence="5 8" id="KW-1133">Transmembrane helix</keyword>
<dbReference type="Pfam" id="PF01490">
    <property type="entry name" value="Aa_trans"/>
    <property type="match status" value="1"/>
</dbReference>
<evidence type="ECO:0000256" key="8">
    <source>
        <dbReference type="SAM" id="Phobius"/>
    </source>
</evidence>
<feature type="transmembrane region" description="Helical" evidence="8">
    <location>
        <begin position="156"/>
        <end position="176"/>
    </location>
</feature>
<dbReference type="GO" id="GO:0005774">
    <property type="term" value="C:vacuolar membrane"/>
    <property type="evidence" value="ECO:0007669"/>
    <property type="project" value="TreeGrafter"/>
</dbReference>
<feature type="transmembrane region" description="Helical" evidence="8">
    <location>
        <begin position="131"/>
        <end position="150"/>
    </location>
</feature>
<evidence type="ECO:0000256" key="4">
    <source>
        <dbReference type="ARBA" id="ARBA00022970"/>
    </source>
</evidence>
<dbReference type="Gene3D" id="1.20.1740.10">
    <property type="entry name" value="Amino acid/polyamine transporter I"/>
    <property type="match status" value="1"/>
</dbReference>
<keyword evidence="4" id="KW-0029">Amino-acid transport</keyword>
<proteinExistence type="inferred from homology"/>
<feature type="transmembrane region" description="Helical" evidence="8">
    <location>
        <begin position="310"/>
        <end position="330"/>
    </location>
</feature>